<sequence>MTSSTQATQTGSTQKIARIAGLLYLAIIVIGLLGEGLVRGSLVVGGDPAATAHNILAAEFTWRLGVAGQYLLLVCALGMTWTWYLLLRPVDRNLTLLAVFFAIVSLAVESVGALHLQAVLAPLTGAAFVQIADPQQAHAMAYLSVVAHANAFGLALVFFGIECLIVGHLIRRSGYLPKTVGMLMQVAGACYLVNSVSMVLLPSLQAMLFPLILLPSLVGESAFCLWLLIKGVDMAGWHARTAAAG</sequence>
<proteinExistence type="predicted"/>
<reference evidence="2" key="4">
    <citation type="submission" date="2024-05" db="EMBL/GenBank/DDBJ databases">
        <authorList>
            <person name="Sun Q."/>
            <person name="Zhou Y."/>
        </authorList>
    </citation>
    <scope>NUCLEOTIDE SEQUENCE</scope>
    <source>
        <strain evidence="2">CGMCC 1.15931</strain>
    </source>
</reference>
<reference evidence="3 4" key="3">
    <citation type="submission" date="2019-11" db="EMBL/GenBank/DDBJ databases">
        <title>Type strains purchased from KCTC, JCM and DSMZ.</title>
        <authorList>
            <person name="Lu H."/>
        </authorList>
    </citation>
    <scope>NUCLEOTIDE SEQUENCE [LARGE SCALE GENOMIC DNA]</scope>
    <source>
        <strain evidence="3 4">KCTC 52429</strain>
    </source>
</reference>
<feature type="transmembrane region" description="Helical" evidence="1">
    <location>
        <begin position="21"/>
        <end position="38"/>
    </location>
</feature>
<evidence type="ECO:0000256" key="1">
    <source>
        <dbReference type="SAM" id="Phobius"/>
    </source>
</evidence>
<accession>A0A6I3T0R5</accession>
<organism evidence="3 4">
    <name type="scientific">Pseudoduganella buxea</name>
    <dbReference type="NCBI Taxonomy" id="1949069"/>
    <lineage>
        <taxon>Bacteria</taxon>
        <taxon>Pseudomonadati</taxon>
        <taxon>Pseudomonadota</taxon>
        <taxon>Betaproteobacteria</taxon>
        <taxon>Burkholderiales</taxon>
        <taxon>Oxalobacteraceae</taxon>
        <taxon>Telluria group</taxon>
        <taxon>Pseudoduganella</taxon>
    </lineage>
</organism>
<dbReference type="EMBL" id="WNKZ01000072">
    <property type="protein sequence ID" value="MTV55128.1"/>
    <property type="molecule type" value="Genomic_DNA"/>
</dbReference>
<dbReference type="Proteomes" id="UP000430634">
    <property type="component" value="Unassembled WGS sequence"/>
</dbReference>
<keyword evidence="1" id="KW-1133">Transmembrane helix</keyword>
<dbReference type="InterPro" id="IPR025495">
    <property type="entry name" value="DUF4386"/>
</dbReference>
<keyword evidence="1" id="KW-0472">Membrane</keyword>
<reference evidence="5" key="2">
    <citation type="journal article" date="2019" name="Int. J. Syst. Evol. Microbiol.">
        <title>The Global Catalogue of Microorganisms (GCM) 10K type strain sequencing project: providing services to taxonomists for standard genome sequencing and annotation.</title>
        <authorList>
            <consortium name="The Broad Institute Genomics Platform"/>
            <consortium name="The Broad Institute Genome Sequencing Center for Infectious Disease"/>
            <person name="Wu L."/>
            <person name="Ma J."/>
        </authorList>
    </citation>
    <scope>NUCLEOTIDE SEQUENCE [LARGE SCALE GENOMIC DNA]</scope>
    <source>
        <strain evidence="5">CGMCC 1.15931</strain>
    </source>
</reference>
<dbReference type="EMBL" id="BMKG01000011">
    <property type="protein sequence ID" value="GGC05687.1"/>
    <property type="molecule type" value="Genomic_DNA"/>
</dbReference>
<protein>
    <submittedName>
        <fullName evidence="2">DUF4386 domain-containing protein</fullName>
    </submittedName>
    <submittedName>
        <fullName evidence="3">DUF4386 family protein</fullName>
    </submittedName>
</protein>
<dbReference type="Pfam" id="PF14329">
    <property type="entry name" value="DUF4386"/>
    <property type="match status" value="1"/>
</dbReference>
<evidence type="ECO:0000313" key="2">
    <source>
        <dbReference type="EMBL" id="GGC05687.1"/>
    </source>
</evidence>
<dbReference type="Proteomes" id="UP000622638">
    <property type="component" value="Unassembled WGS sequence"/>
</dbReference>
<keyword evidence="5" id="KW-1185">Reference proteome</keyword>
<dbReference type="AlphaFoldDB" id="A0A6I3T0R5"/>
<evidence type="ECO:0000313" key="4">
    <source>
        <dbReference type="Proteomes" id="UP000430634"/>
    </source>
</evidence>
<reference evidence="2" key="1">
    <citation type="journal article" date="2014" name="Int. J. Syst. Evol. Microbiol.">
        <title>Complete genome of a new Firmicutes species belonging to the dominant human colonic microbiota ('Ruminococcus bicirculans') reveals two chromosomes and a selective capacity to utilize plant glucans.</title>
        <authorList>
            <consortium name="NISC Comparative Sequencing Program"/>
            <person name="Wegmann U."/>
            <person name="Louis P."/>
            <person name="Goesmann A."/>
            <person name="Henrissat B."/>
            <person name="Duncan S.H."/>
            <person name="Flint H.J."/>
        </authorList>
    </citation>
    <scope>NUCLEOTIDE SEQUENCE</scope>
    <source>
        <strain evidence="2">CGMCC 1.15931</strain>
    </source>
</reference>
<comment type="caution">
    <text evidence="3">The sequence shown here is derived from an EMBL/GenBank/DDBJ whole genome shotgun (WGS) entry which is preliminary data.</text>
</comment>
<feature type="transmembrane region" description="Helical" evidence="1">
    <location>
        <begin position="70"/>
        <end position="87"/>
    </location>
</feature>
<name>A0A6I3T0R5_9BURK</name>
<feature type="transmembrane region" description="Helical" evidence="1">
    <location>
        <begin position="207"/>
        <end position="229"/>
    </location>
</feature>
<dbReference type="OrthoDB" id="1160166at2"/>
<evidence type="ECO:0000313" key="3">
    <source>
        <dbReference type="EMBL" id="MTV55128.1"/>
    </source>
</evidence>
<gene>
    <name evidence="2" type="ORF">GCM10011572_29430</name>
    <name evidence="3" type="ORF">GM672_20565</name>
</gene>
<feature type="transmembrane region" description="Helical" evidence="1">
    <location>
        <begin position="94"/>
        <end position="120"/>
    </location>
</feature>
<dbReference type="RefSeq" id="WP_155472408.1">
    <property type="nucleotide sequence ID" value="NZ_BMKG01000011.1"/>
</dbReference>
<feature type="transmembrane region" description="Helical" evidence="1">
    <location>
        <begin position="182"/>
        <end position="201"/>
    </location>
</feature>
<feature type="transmembrane region" description="Helical" evidence="1">
    <location>
        <begin position="140"/>
        <end position="170"/>
    </location>
</feature>
<evidence type="ECO:0000313" key="5">
    <source>
        <dbReference type="Proteomes" id="UP000622638"/>
    </source>
</evidence>
<keyword evidence="1" id="KW-0812">Transmembrane</keyword>